<dbReference type="PROSITE" id="PS50297">
    <property type="entry name" value="ANK_REP_REGION"/>
    <property type="match status" value="1"/>
</dbReference>
<keyword evidence="5" id="KW-1133">Transmembrane helix</keyword>
<evidence type="ECO:0000256" key="2">
    <source>
        <dbReference type="ARBA" id="ARBA00023043"/>
    </source>
</evidence>
<comment type="caution">
    <text evidence="6">The sequence shown here is derived from an EMBL/GenBank/DDBJ whole genome shotgun (WGS) entry which is preliminary data.</text>
</comment>
<organism evidence="6 7">
    <name type="scientific">Discina gigas</name>
    <dbReference type="NCBI Taxonomy" id="1032678"/>
    <lineage>
        <taxon>Eukaryota</taxon>
        <taxon>Fungi</taxon>
        <taxon>Dikarya</taxon>
        <taxon>Ascomycota</taxon>
        <taxon>Pezizomycotina</taxon>
        <taxon>Pezizomycetes</taxon>
        <taxon>Pezizales</taxon>
        <taxon>Discinaceae</taxon>
        <taxon>Discina</taxon>
    </lineage>
</organism>
<gene>
    <name evidence="6" type="ORF">Q9L58_008091</name>
</gene>
<evidence type="ECO:0000256" key="3">
    <source>
        <dbReference type="PROSITE-ProRule" id="PRU00023"/>
    </source>
</evidence>
<dbReference type="InterPro" id="IPR036770">
    <property type="entry name" value="Ankyrin_rpt-contain_sf"/>
</dbReference>
<keyword evidence="5" id="KW-0472">Membrane</keyword>
<evidence type="ECO:0000256" key="1">
    <source>
        <dbReference type="ARBA" id="ARBA00022737"/>
    </source>
</evidence>
<feature type="compositionally biased region" description="Polar residues" evidence="4">
    <location>
        <begin position="8"/>
        <end position="20"/>
    </location>
</feature>
<accession>A0ABR3GAP3</accession>
<protein>
    <recommendedName>
        <fullName evidence="8">Ankyrin</fullName>
    </recommendedName>
</protein>
<feature type="repeat" description="ANK" evidence="3">
    <location>
        <begin position="134"/>
        <end position="168"/>
    </location>
</feature>
<dbReference type="Proteomes" id="UP001447188">
    <property type="component" value="Unassembled WGS sequence"/>
</dbReference>
<feature type="transmembrane region" description="Helical" evidence="5">
    <location>
        <begin position="516"/>
        <end position="539"/>
    </location>
</feature>
<proteinExistence type="predicted"/>
<dbReference type="Gene3D" id="1.25.40.20">
    <property type="entry name" value="Ankyrin repeat-containing domain"/>
    <property type="match status" value="1"/>
</dbReference>
<keyword evidence="2 3" id="KW-0040">ANK repeat</keyword>
<evidence type="ECO:0000313" key="6">
    <source>
        <dbReference type="EMBL" id="KAL0633028.1"/>
    </source>
</evidence>
<evidence type="ECO:0000256" key="4">
    <source>
        <dbReference type="SAM" id="MobiDB-lite"/>
    </source>
</evidence>
<sequence length="571" mass="64507">MAIPTRHGASTTSSTTTCVEASSLDAPASDIITRRPYVENRRPTSTRRPPPNTSPEILRPTPTEVIAGPAPKYVELEPLVPNPPDITEDTRPPHYQFDSTPVPLLFQAILDDDEEGLVRLLTQNPELVNERDTDGRTPLYLAVIAYDGRINIVKLLLEAGAEVDAWSSESQKITTKRWHNGAPEEPLRRTALMAASARNRLPITRLLLSPPYNADSALVAPDGQHALRLASMGRAREIVALLPSLRAGGWKRMQARSRPHILVIKKTGELMYQVGEVLVWHIPKFFVWTIPKYTGICFWEIIREMGKGTQKIVNYIWVEMMKLPGATKRLCIWLPGAVWGRIRKSPGALKRFAAKLWEGIKDFVKWIWDAITVQLPKATVKVAKFLVGMVKWVWKFLTVYLPKFTVGAAKFFWKIIAAIAGWVWDIITVRVPKVSVMVYHAIIDALGKSWEWFVSILESLASLLHTFVSFILRKCTLSNLVQATKQTLHFFFVSVPKTIWAGIRGIYKLCYEVVKGLFGCIGWFFWGLCECLVATVLWFPAMMGKILLNCAKILGGVWKEFRLWLDPKADV</sequence>
<keyword evidence="1" id="KW-0677">Repeat</keyword>
<dbReference type="SUPFAM" id="SSF48403">
    <property type="entry name" value="Ankyrin repeat"/>
    <property type="match status" value="1"/>
</dbReference>
<dbReference type="InterPro" id="IPR002110">
    <property type="entry name" value="Ankyrin_rpt"/>
</dbReference>
<feature type="region of interest" description="Disordered" evidence="4">
    <location>
        <begin position="1"/>
        <end position="64"/>
    </location>
</feature>
<dbReference type="Pfam" id="PF12796">
    <property type="entry name" value="Ank_2"/>
    <property type="match status" value="1"/>
</dbReference>
<dbReference type="SMART" id="SM00248">
    <property type="entry name" value="ANK"/>
    <property type="match status" value="2"/>
</dbReference>
<keyword evidence="5" id="KW-0812">Transmembrane</keyword>
<feature type="compositionally biased region" description="Basic and acidic residues" evidence="4">
    <location>
        <begin position="32"/>
        <end position="42"/>
    </location>
</feature>
<reference evidence="6 7" key="1">
    <citation type="submission" date="2024-02" db="EMBL/GenBank/DDBJ databases">
        <title>Discinaceae phylogenomics.</title>
        <authorList>
            <person name="Dirks A.C."/>
            <person name="James T.Y."/>
        </authorList>
    </citation>
    <scope>NUCLEOTIDE SEQUENCE [LARGE SCALE GENOMIC DNA]</scope>
    <source>
        <strain evidence="6 7">ACD0624</strain>
    </source>
</reference>
<dbReference type="PANTHER" id="PTHR24173:SF74">
    <property type="entry name" value="ANKYRIN REPEAT DOMAIN-CONTAINING PROTEIN 16"/>
    <property type="match status" value="1"/>
</dbReference>
<keyword evidence="7" id="KW-1185">Reference proteome</keyword>
<evidence type="ECO:0000256" key="5">
    <source>
        <dbReference type="SAM" id="Phobius"/>
    </source>
</evidence>
<evidence type="ECO:0000313" key="7">
    <source>
        <dbReference type="Proteomes" id="UP001447188"/>
    </source>
</evidence>
<name>A0ABR3GAP3_9PEZI</name>
<evidence type="ECO:0008006" key="8">
    <source>
        <dbReference type="Google" id="ProtNLM"/>
    </source>
</evidence>
<dbReference type="PROSITE" id="PS50088">
    <property type="entry name" value="ANK_REPEAT"/>
    <property type="match status" value="1"/>
</dbReference>
<dbReference type="EMBL" id="JBBBZM010000140">
    <property type="protein sequence ID" value="KAL0633028.1"/>
    <property type="molecule type" value="Genomic_DNA"/>
</dbReference>
<feature type="transmembrane region" description="Helical" evidence="5">
    <location>
        <begin position="452"/>
        <end position="472"/>
    </location>
</feature>
<dbReference type="PANTHER" id="PTHR24173">
    <property type="entry name" value="ANKYRIN REPEAT CONTAINING"/>
    <property type="match status" value="1"/>
</dbReference>